<name>A0A4R1BAX3_9BACT</name>
<sequence>MEIAIIAHEAALAAWAANAREGTRVLGIQSPEEAPEGALLIDCEYDGTALRGSQLRAHKGAVWVSDVPGHAIGITGFVRFNGWNAAAARIEAAGTSEVQAAAEEAAAALGKTIEWVPDTPGFVTARVIAMIINEAYHACSEGVSTKEDINTAMKLGTNYPFGPFEWAAQIGLKHVVELLRALAHKNGRYAPNALLLQEAGEKER</sequence>
<organism evidence="2 3">
    <name type="scientific">Flaviaesturariibacter flavus</name>
    <dbReference type="NCBI Taxonomy" id="2502780"/>
    <lineage>
        <taxon>Bacteria</taxon>
        <taxon>Pseudomonadati</taxon>
        <taxon>Bacteroidota</taxon>
        <taxon>Chitinophagia</taxon>
        <taxon>Chitinophagales</taxon>
        <taxon>Chitinophagaceae</taxon>
        <taxon>Flaviaestuariibacter</taxon>
    </lineage>
</organism>
<dbReference type="EMBL" id="SJZI01000042">
    <property type="protein sequence ID" value="TCJ14131.1"/>
    <property type="molecule type" value="Genomic_DNA"/>
</dbReference>
<dbReference type="PANTHER" id="PTHR48075">
    <property type="entry name" value="3-HYDROXYACYL-COA DEHYDROGENASE FAMILY PROTEIN"/>
    <property type="match status" value="1"/>
</dbReference>
<dbReference type="SUPFAM" id="SSF48179">
    <property type="entry name" value="6-phosphogluconate dehydrogenase C-terminal domain-like"/>
    <property type="match status" value="1"/>
</dbReference>
<dbReference type="Gene3D" id="1.10.1040.10">
    <property type="entry name" value="N-(1-d-carboxylethyl)-l-norvaline Dehydrogenase, domain 2"/>
    <property type="match status" value="1"/>
</dbReference>
<dbReference type="Proteomes" id="UP000295334">
    <property type="component" value="Unassembled WGS sequence"/>
</dbReference>
<dbReference type="GO" id="GO:0006631">
    <property type="term" value="P:fatty acid metabolic process"/>
    <property type="evidence" value="ECO:0007669"/>
    <property type="project" value="InterPro"/>
</dbReference>
<dbReference type="OrthoDB" id="2986269at2"/>
<feature type="domain" description="3-hydroxyacyl-CoA dehydrogenase C-terminal" evidence="1">
    <location>
        <begin position="121"/>
        <end position="194"/>
    </location>
</feature>
<dbReference type="AlphaFoldDB" id="A0A4R1BAX3"/>
<dbReference type="InterPro" id="IPR006108">
    <property type="entry name" value="3HC_DH_C"/>
</dbReference>
<evidence type="ECO:0000259" key="1">
    <source>
        <dbReference type="Pfam" id="PF00725"/>
    </source>
</evidence>
<protein>
    <recommendedName>
        <fullName evidence="1">3-hydroxyacyl-CoA dehydrogenase C-terminal domain-containing protein</fullName>
    </recommendedName>
</protein>
<dbReference type="Pfam" id="PF00725">
    <property type="entry name" value="3HCDH"/>
    <property type="match status" value="1"/>
</dbReference>
<evidence type="ECO:0000313" key="2">
    <source>
        <dbReference type="EMBL" id="TCJ14131.1"/>
    </source>
</evidence>
<dbReference type="PANTHER" id="PTHR48075:SF5">
    <property type="entry name" value="3-HYDROXYBUTYRYL-COA DEHYDROGENASE"/>
    <property type="match status" value="1"/>
</dbReference>
<comment type="caution">
    <text evidence="2">The sequence shown here is derived from an EMBL/GenBank/DDBJ whole genome shotgun (WGS) entry which is preliminary data.</text>
</comment>
<accession>A0A4R1BAX3</accession>
<keyword evidence="3" id="KW-1185">Reference proteome</keyword>
<reference evidence="2 3" key="1">
    <citation type="submission" date="2019-03" db="EMBL/GenBank/DDBJ databases">
        <authorList>
            <person name="Kim M.K.M."/>
        </authorList>
    </citation>
    <scope>NUCLEOTIDE SEQUENCE [LARGE SCALE GENOMIC DNA]</scope>
    <source>
        <strain evidence="2 3">17J68-12</strain>
    </source>
</reference>
<dbReference type="InterPro" id="IPR008927">
    <property type="entry name" value="6-PGluconate_DH-like_C_sf"/>
</dbReference>
<gene>
    <name evidence="2" type="ORF">EPD60_08975</name>
</gene>
<dbReference type="InterPro" id="IPR013328">
    <property type="entry name" value="6PGD_dom2"/>
</dbReference>
<evidence type="ECO:0000313" key="3">
    <source>
        <dbReference type="Proteomes" id="UP000295334"/>
    </source>
</evidence>
<dbReference type="GO" id="GO:0016616">
    <property type="term" value="F:oxidoreductase activity, acting on the CH-OH group of donors, NAD or NADP as acceptor"/>
    <property type="evidence" value="ECO:0007669"/>
    <property type="project" value="InterPro"/>
</dbReference>
<proteinExistence type="predicted"/>
<dbReference type="RefSeq" id="WP_131448953.1">
    <property type="nucleotide sequence ID" value="NZ_SJZI01000042.1"/>
</dbReference>